<organism evidence="1 2">
    <name type="scientific">Pedobacter hiemivivus</name>
    <dbReference type="NCBI Taxonomy" id="2530454"/>
    <lineage>
        <taxon>Bacteria</taxon>
        <taxon>Pseudomonadati</taxon>
        <taxon>Bacteroidota</taxon>
        <taxon>Sphingobacteriia</taxon>
        <taxon>Sphingobacteriales</taxon>
        <taxon>Sphingobacteriaceae</taxon>
        <taxon>Pedobacter</taxon>
    </lineage>
</organism>
<evidence type="ECO:0000313" key="2">
    <source>
        <dbReference type="Proteomes" id="UP000309594"/>
    </source>
</evidence>
<comment type="caution">
    <text evidence="1">The sequence shown here is derived from an EMBL/GenBank/DDBJ whole genome shotgun (WGS) entry which is preliminary data.</text>
</comment>
<sequence>MSSKTNLQYSQLVNEEMRTFCWVNNHSTYFNLFVESLVLKFKPLQIFCFSKETVLEEVQSYFNEGKVKQQCNYCLLLVTESTNRIDHEVQDCSNAHFKLGKVLSYMITKGLLSELQKLGKKL</sequence>
<dbReference type="Proteomes" id="UP000309594">
    <property type="component" value="Unassembled WGS sequence"/>
</dbReference>
<dbReference type="AlphaFoldDB" id="A0A4U1G4S2"/>
<dbReference type="RefSeq" id="WP_136881555.1">
    <property type="nucleotide sequence ID" value="NZ_SWDX01000009.1"/>
</dbReference>
<proteinExistence type="predicted"/>
<protein>
    <submittedName>
        <fullName evidence="1">Uncharacterized protein</fullName>
    </submittedName>
</protein>
<gene>
    <name evidence="1" type="ORF">FBD94_20295</name>
</gene>
<name>A0A4U1G4S2_9SPHI</name>
<evidence type="ECO:0000313" key="1">
    <source>
        <dbReference type="EMBL" id="TKC57620.1"/>
    </source>
</evidence>
<reference evidence="1 2" key="1">
    <citation type="submission" date="2019-04" db="EMBL/GenBank/DDBJ databases">
        <title>Pedobacter sp. RP-1-16 sp. nov., isolated from Arctic soil.</title>
        <authorList>
            <person name="Dahal R.H."/>
            <person name="Kim D.-U."/>
        </authorList>
    </citation>
    <scope>NUCLEOTIDE SEQUENCE [LARGE SCALE GENOMIC DNA]</scope>
    <source>
        <strain evidence="1 2">RP-1-16</strain>
    </source>
</reference>
<dbReference type="EMBL" id="SWDX01000009">
    <property type="protein sequence ID" value="TKC57620.1"/>
    <property type="molecule type" value="Genomic_DNA"/>
</dbReference>
<accession>A0A4U1G4S2</accession>